<evidence type="ECO:0000313" key="4">
    <source>
        <dbReference type="Proteomes" id="UP000261905"/>
    </source>
</evidence>
<dbReference type="RefSeq" id="WP_116049291.1">
    <property type="nucleotide sequence ID" value="NZ_QUBQ01000006.1"/>
</dbReference>
<protein>
    <submittedName>
        <fullName evidence="3">Anti-sigma B factor RsbW</fullName>
        <ecNumber evidence="3">2.7.11.1</ecNumber>
    </submittedName>
</protein>
<dbReference type="Proteomes" id="UP000261905">
    <property type="component" value="Unassembled WGS sequence"/>
</dbReference>
<organism evidence="3 4">
    <name type="scientific">Paenibacillus paeoniae</name>
    <dbReference type="NCBI Taxonomy" id="2292705"/>
    <lineage>
        <taxon>Bacteria</taxon>
        <taxon>Bacillati</taxon>
        <taxon>Bacillota</taxon>
        <taxon>Bacilli</taxon>
        <taxon>Bacillales</taxon>
        <taxon>Paenibacillaceae</taxon>
        <taxon>Paenibacillus</taxon>
    </lineage>
</organism>
<dbReference type="InterPro" id="IPR003594">
    <property type="entry name" value="HATPase_dom"/>
</dbReference>
<dbReference type="InterPro" id="IPR036890">
    <property type="entry name" value="HATPase_C_sf"/>
</dbReference>
<evidence type="ECO:0000256" key="1">
    <source>
        <dbReference type="ARBA" id="ARBA00022527"/>
    </source>
</evidence>
<accession>A0A371P6X8</accession>
<dbReference type="Pfam" id="PF13581">
    <property type="entry name" value="HATPase_c_2"/>
    <property type="match status" value="1"/>
</dbReference>
<dbReference type="AlphaFoldDB" id="A0A371P6X8"/>
<dbReference type="PANTHER" id="PTHR35526:SF3">
    <property type="entry name" value="ANTI-SIGMA-F FACTOR RSBW"/>
    <property type="match status" value="1"/>
</dbReference>
<feature type="domain" description="Histidine kinase/HSP90-like ATPase" evidence="2">
    <location>
        <begin position="8"/>
        <end position="139"/>
    </location>
</feature>
<gene>
    <name evidence="3" type="ORF">DX130_22735</name>
</gene>
<keyword evidence="3" id="KW-0808">Transferase</keyword>
<dbReference type="OrthoDB" id="9798941at2"/>
<dbReference type="SUPFAM" id="SSF55874">
    <property type="entry name" value="ATPase domain of HSP90 chaperone/DNA topoisomerase II/histidine kinase"/>
    <property type="match status" value="1"/>
</dbReference>
<evidence type="ECO:0000313" key="3">
    <source>
        <dbReference type="EMBL" id="REK71260.1"/>
    </source>
</evidence>
<keyword evidence="1" id="KW-0418">Kinase</keyword>
<keyword evidence="4" id="KW-1185">Reference proteome</keyword>
<dbReference type="PANTHER" id="PTHR35526">
    <property type="entry name" value="ANTI-SIGMA-F FACTOR RSBW-RELATED"/>
    <property type="match status" value="1"/>
</dbReference>
<sequence length="142" mass="15522">MKAVHLQIPADADYIDLVRNCLLGVATKLGFSYEDIEDMKVAVSEACSNAVLHGTREDGGGNAVIDVAFEANGERLMIRVVNYGNPFAHADARKSASSIQGDQPSELRVGGLGIYLMEALMDEVQMNSDEQRTEVRLMKYRG</sequence>
<evidence type="ECO:0000259" key="2">
    <source>
        <dbReference type="Pfam" id="PF13581"/>
    </source>
</evidence>
<dbReference type="EMBL" id="QUBQ01000006">
    <property type="protein sequence ID" value="REK71260.1"/>
    <property type="molecule type" value="Genomic_DNA"/>
</dbReference>
<comment type="caution">
    <text evidence="3">The sequence shown here is derived from an EMBL/GenBank/DDBJ whole genome shotgun (WGS) entry which is preliminary data.</text>
</comment>
<dbReference type="InterPro" id="IPR050267">
    <property type="entry name" value="Anti-sigma-factor_SerPK"/>
</dbReference>
<dbReference type="Gene3D" id="3.30.565.10">
    <property type="entry name" value="Histidine kinase-like ATPase, C-terminal domain"/>
    <property type="match status" value="1"/>
</dbReference>
<reference evidence="3 4" key="1">
    <citation type="submission" date="2018-08" db="EMBL/GenBank/DDBJ databases">
        <title>Paenibacillus sp. M4BSY-1, whole genome shotgun sequence.</title>
        <authorList>
            <person name="Tuo L."/>
        </authorList>
    </citation>
    <scope>NUCLEOTIDE SEQUENCE [LARGE SCALE GENOMIC DNA]</scope>
    <source>
        <strain evidence="3 4">M4BSY-1</strain>
    </source>
</reference>
<dbReference type="CDD" id="cd16936">
    <property type="entry name" value="HATPase_RsbW-like"/>
    <property type="match status" value="1"/>
</dbReference>
<name>A0A371P6X8_9BACL</name>
<dbReference type="GO" id="GO:0004674">
    <property type="term" value="F:protein serine/threonine kinase activity"/>
    <property type="evidence" value="ECO:0007669"/>
    <property type="project" value="UniProtKB-KW"/>
</dbReference>
<proteinExistence type="predicted"/>
<dbReference type="EC" id="2.7.11.1" evidence="3"/>
<keyword evidence="1" id="KW-0723">Serine/threonine-protein kinase</keyword>